<evidence type="ECO:0000313" key="1">
    <source>
        <dbReference type="EMBL" id="AKF13314.1"/>
    </source>
</evidence>
<dbReference type="KEGG" id="vg:26638778"/>
<accession>A0A0F6WCJ4</accession>
<dbReference type="Proteomes" id="UP000202958">
    <property type="component" value="Segment"/>
</dbReference>
<name>A0A0F6WCJ4_9CAUD</name>
<dbReference type="GeneID" id="26638778"/>
<organism evidence="1 2">
    <name type="scientific">Sinorhizobium phage phiN3</name>
    <dbReference type="NCBI Taxonomy" id="1647405"/>
    <lineage>
        <taxon>Viruses</taxon>
        <taxon>Duplodnaviria</taxon>
        <taxon>Heunggongvirae</taxon>
        <taxon>Uroviricota</taxon>
        <taxon>Caudoviricetes</taxon>
        <taxon>Emdodecavirus</taxon>
        <taxon>Emdodecavirus N3</taxon>
    </lineage>
</organism>
<evidence type="ECO:0000313" key="2">
    <source>
        <dbReference type="Proteomes" id="UP000202958"/>
    </source>
</evidence>
<keyword evidence="2" id="KW-1185">Reference proteome</keyword>
<protein>
    <submittedName>
        <fullName evidence="1">Uncharacterized protein</fullName>
    </submittedName>
</protein>
<proteinExistence type="predicted"/>
<sequence>MTTEKEYITVEALRDLADLIEKNNPDHRIEIKRYIGETSFLPYIHIVLPMFIHKDAHGMIENFEANSRVVTDRVMPAMPHDLVGISPMAPPSSEIFKLRRKNDTE</sequence>
<dbReference type="RefSeq" id="YP_009212289.1">
    <property type="nucleotide sequence ID" value="NC_028945.1"/>
</dbReference>
<dbReference type="EMBL" id="KR052482">
    <property type="protein sequence ID" value="AKF13314.1"/>
    <property type="molecule type" value="Genomic_DNA"/>
</dbReference>
<gene>
    <name evidence="1" type="ORF">PHIN3_49</name>
</gene>
<reference evidence="1 2" key="1">
    <citation type="submission" date="2015-04" db="EMBL/GenBank/DDBJ databases">
        <authorList>
            <person name="Hodson T.S."/>
            <person name="Hyde J.R."/>
            <person name="Schouten J.T."/>
            <person name="Crockett J.T."/>
            <person name="Smith T.A."/>
            <person name="Merrill B.D."/>
            <person name="Crook M.B."/>
            <person name="Griffitts J.S."/>
            <person name="Burnett S.H."/>
            <person name="Grose J.H."/>
            <person name="Breakwell D.P."/>
        </authorList>
    </citation>
    <scope>NUCLEOTIDE SEQUENCE [LARGE SCALE GENOMIC DNA]</scope>
</reference>